<evidence type="ECO:0000313" key="8">
    <source>
        <dbReference type="Proteomes" id="UP000193920"/>
    </source>
</evidence>
<evidence type="ECO:0000256" key="5">
    <source>
        <dbReference type="ARBA" id="ARBA00023004"/>
    </source>
</evidence>
<keyword evidence="2" id="KW-0004">4Fe-4S</keyword>
<dbReference type="GO" id="GO:0046872">
    <property type="term" value="F:metal ion binding"/>
    <property type="evidence" value="ECO:0007669"/>
    <property type="project" value="UniProtKB-KW"/>
</dbReference>
<dbReference type="InterPro" id="IPR058240">
    <property type="entry name" value="rSAM_sf"/>
</dbReference>
<evidence type="ECO:0000256" key="4">
    <source>
        <dbReference type="ARBA" id="ARBA00022723"/>
    </source>
</evidence>
<gene>
    <name evidence="7" type="ORF">LY90DRAFT_706700</name>
</gene>
<accession>A0A1Y2AN66</accession>
<dbReference type="EMBL" id="MCOG01000228">
    <property type="protein sequence ID" value="ORY23952.1"/>
    <property type="molecule type" value="Genomic_DNA"/>
</dbReference>
<dbReference type="InterPro" id="IPR034457">
    <property type="entry name" value="Organic_radical-activating"/>
</dbReference>
<comment type="cofactor">
    <cofactor evidence="1">
        <name>[4Fe-4S] cluster</name>
        <dbReference type="ChEBI" id="CHEBI:49883"/>
    </cofactor>
</comment>
<dbReference type="CDD" id="cd01335">
    <property type="entry name" value="Radical_SAM"/>
    <property type="match status" value="1"/>
</dbReference>
<dbReference type="AlphaFoldDB" id="A0A1Y2AN66"/>
<dbReference type="Gene3D" id="3.20.20.70">
    <property type="entry name" value="Aldolase class I"/>
    <property type="match status" value="1"/>
</dbReference>
<dbReference type="GO" id="GO:0051539">
    <property type="term" value="F:4 iron, 4 sulfur cluster binding"/>
    <property type="evidence" value="ECO:0007669"/>
    <property type="project" value="UniProtKB-KW"/>
</dbReference>
<proteinExistence type="predicted"/>
<dbReference type="SFLD" id="SFLDS00029">
    <property type="entry name" value="Radical_SAM"/>
    <property type="match status" value="1"/>
</dbReference>
<dbReference type="GO" id="GO:0004748">
    <property type="term" value="F:ribonucleoside-diphosphate reductase activity, thioredoxin disulfide as acceptor"/>
    <property type="evidence" value="ECO:0007669"/>
    <property type="project" value="TreeGrafter"/>
</dbReference>
<reference evidence="7 8" key="1">
    <citation type="submission" date="2016-08" db="EMBL/GenBank/DDBJ databases">
        <title>A Parts List for Fungal Cellulosomes Revealed by Comparative Genomics.</title>
        <authorList>
            <consortium name="DOE Joint Genome Institute"/>
            <person name="Haitjema C.H."/>
            <person name="Gilmore S.P."/>
            <person name="Henske J.K."/>
            <person name="Solomon K.V."/>
            <person name="De Groot R."/>
            <person name="Kuo A."/>
            <person name="Mondo S.J."/>
            <person name="Salamov A.A."/>
            <person name="Labutti K."/>
            <person name="Zhao Z."/>
            <person name="Chiniquy J."/>
            <person name="Barry K."/>
            <person name="Brewer H.M."/>
            <person name="Purvine S.O."/>
            <person name="Wright A.T."/>
            <person name="Boxma B."/>
            <person name="Van Alen T."/>
            <person name="Hackstein J.H."/>
            <person name="Baker S.E."/>
            <person name="Grigoriev I.V."/>
            <person name="O'Malley M.A."/>
        </authorList>
    </citation>
    <scope>NUCLEOTIDE SEQUENCE [LARGE SCALE GENOMIC DNA]</scope>
    <source>
        <strain evidence="7 8">G1</strain>
    </source>
</reference>
<evidence type="ECO:0000313" key="7">
    <source>
        <dbReference type="EMBL" id="ORY23952.1"/>
    </source>
</evidence>
<dbReference type="Proteomes" id="UP000193920">
    <property type="component" value="Unassembled WGS sequence"/>
</dbReference>
<dbReference type="SUPFAM" id="SSF102114">
    <property type="entry name" value="Radical SAM enzymes"/>
    <property type="match status" value="1"/>
</dbReference>
<keyword evidence="6" id="KW-0411">Iron-sulfur</keyword>
<dbReference type="PANTHER" id="PTHR30352">
    <property type="entry name" value="PYRUVATE FORMATE-LYASE-ACTIVATING ENZYME"/>
    <property type="match status" value="1"/>
</dbReference>
<keyword evidence="8" id="KW-1185">Reference proteome</keyword>
<dbReference type="Pfam" id="PF13353">
    <property type="entry name" value="Fer4_12"/>
    <property type="match status" value="1"/>
</dbReference>
<dbReference type="PANTHER" id="PTHR30352:SF2">
    <property type="entry name" value="ANAEROBIC RIBONUCLEOSIDE-TRIPHOSPHATE REDUCTASE-ACTIVATING PROTEIN"/>
    <property type="match status" value="1"/>
</dbReference>
<sequence>MVEADIEDFVGCTIGYVERTNLSFIDVPGQIATVVFVRGCSIRCPDCHNCELQSFDETRKTTVDEVVSKLNELELSQWICFQGGEPLDQADFVRAIIEKLKPSFKVCIYSGYNMELVKRKHKALLSLPNVRMVKAGKFLLKKRIYNKFLATTNQRVILKHHIDDSLEQKTQWDELDWINNSKEFIEEQVNKSCYEEKIN</sequence>
<name>A0A1Y2AN66_9FUNG</name>
<keyword evidence="4" id="KW-0479">Metal-binding</keyword>
<keyword evidence="3" id="KW-0949">S-adenosyl-L-methionine</keyword>
<evidence type="ECO:0000256" key="2">
    <source>
        <dbReference type="ARBA" id="ARBA00022485"/>
    </source>
</evidence>
<dbReference type="InterPro" id="IPR013785">
    <property type="entry name" value="Aldolase_TIM"/>
</dbReference>
<protein>
    <submittedName>
        <fullName evidence="7">Uncharacterized protein</fullName>
    </submittedName>
</protein>
<evidence type="ECO:0000256" key="1">
    <source>
        <dbReference type="ARBA" id="ARBA00001966"/>
    </source>
</evidence>
<organism evidence="7 8">
    <name type="scientific">Neocallimastix californiae</name>
    <dbReference type="NCBI Taxonomy" id="1754190"/>
    <lineage>
        <taxon>Eukaryota</taxon>
        <taxon>Fungi</taxon>
        <taxon>Fungi incertae sedis</taxon>
        <taxon>Chytridiomycota</taxon>
        <taxon>Chytridiomycota incertae sedis</taxon>
        <taxon>Neocallimastigomycetes</taxon>
        <taxon>Neocallimastigales</taxon>
        <taxon>Neocallimastigaceae</taxon>
        <taxon>Neocallimastix</taxon>
    </lineage>
</organism>
<keyword evidence="5" id="KW-0408">Iron</keyword>
<comment type="caution">
    <text evidence="7">The sequence shown here is derived from an EMBL/GenBank/DDBJ whole genome shotgun (WGS) entry which is preliminary data.</text>
</comment>
<dbReference type="InterPro" id="IPR007197">
    <property type="entry name" value="rSAM"/>
</dbReference>
<evidence type="ECO:0000256" key="6">
    <source>
        <dbReference type="ARBA" id="ARBA00023014"/>
    </source>
</evidence>
<dbReference type="OrthoDB" id="2099582at2759"/>
<evidence type="ECO:0000256" key="3">
    <source>
        <dbReference type="ARBA" id="ARBA00022691"/>
    </source>
</evidence>